<dbReference type="InterPro" id="IPR033469">
    <property type="entry name" value="CYTH-like_dom_sf"/>
</dbReference>
<comment type="caution">
    <text evidence="2">The sequence shown here is derived from an EMBL/GenBank/DDBJ whole genome shotgun (WGS) entry which is preliminary data.</text>
</comment>
<evidence type="ECO:0000313" key="3">
    <source>
        <dbReference type="Proteomes" id="UP001208131"/>
    </source>
</evidence>
<dbReference type="InterPro" id="IPR018966">
    <property type="entry name" value="VTC_domain"/>
</dbReference>
<evidence type="ECO:0000313" key="2">
    <source>
        <dbReference type="EMBL" id="MCU6704487.1"/>
    </source>
</evidence>
<dbReference type="Gene3D" id="3.20.100.30">
    <property type="entry name" value="VTC, catalytic tunnel domain"/>
    <property type="match status" value="1"/>
</dbReference>
<gene>
    <name evidence="2" type="ORF">OCV57_00915</name>
</gene>
<proteinExistence type="predicted"/>
<reference evidence="2 3" key="1">
    <citation type="journal article" date="2021" name="ISME Commun">
        <title>Automated analysis of genomic sequences facilitates high-throughput and comprehensive description of bacteria.</title>
        <authorList>
            <person name="Hitch T.C.A."/>
        </authorList>
    </citation>
    <scope>NUCLEOTIDE SEQUENCE [LARGE SCALE GENOMIC DNA]</scope>
    <source>
        <strain evidence="2 3">Sanger_31</strain>
    </source>
</reference>
<evidence type="ECO:0000259" key="1">
    <source>
        <dbReference type="Pfam" id="PF09359"/>
    </source>
</evidence>
<dbReference type="EMBL" id="JAOQJZ010000001">
    <property type="protein sequence ID" value="MCU6704487.1"/>
    <property type="molecule type" value="Genomic_DNA"/>
</dbReference>
<dbReference type="CDD" id="cd07750">
    <property type="entry name" value="PolyPPase_VTC_like"/>
    <property type="match status" value="1"/>
</dbReference>
<protein>
    <submittedName>
        <fullName evidence="2">Polyphosphate polymerase domain-containing protein</fullName>
    </submittedName>
</protein>
<organism evidence="2 3">
    <name type="scientific">Hominimerdicola aceti</name>
    <dbReference type="NCBI Taxonomy" id="2981726"/>
    <lineage>
        <taxon>Bacteria</taxon>
        <taxon>Bacillati</taxon>
        <taxon>Bacillota</taxon>
        <taxon>Clostridia</taxon>
        <taxon>Eubacteriales</taxon>
        <taxon>Oscillospiraceae</taxon>
        <taxon>Hominimerdicola</taxon>
    </lineage>
</organism>
<dbReference type="Pfam" id="PF09359">
    <property type="entry name" value="VTC"/>
    <property type="match status" value="1"/>
</dbReference>
<dbReference type="Proteomes" id="UP001208131">
    <property type="component" value="Unassembled WGS sequence"/>
</dbReference>
<dbReference type="InterPro" id="IPR042267">
    <property type="entry name" value="VTC_sf"/>
</dbReference>
<keyword evidence="3" id="KW-1185">Reference proteome</keyword>
<sequence>MNGNQEVFRRIEKKYIVDEPTYEKLIKKLDGHFVKDRYYKSTICNIYYDTPSHQLVRNSIEKPVYKEKLRVRSYGVPNDEDMVFVELKKKYKGVVYKRRIEMTLAQTRDFFAGKDVPHDNPQIENELKYFLKFYEGIAPAMYLSYDRLAYCGAEDPSLRLTFDTHILYREEQKELDKGIWGKELLPAGMRVMEIKIPNAMPLWLSAILDELEIYPASFSKYGTAYFNEFSEKIHKGKVISCA</sequence>
<accession>A0AAE3LJC2</accession>
<dbReference type="SUPFAM" id="SSF55154">
    <property type="entry name" value="CYTH-like phosphatases"/>
    <property type="match status" value="1"/>
</dbReference>
<dbReference type="RefSeq" id="WP_267300227.1">
    <property type="nucleotide sequence ID" value="NZ_JAOQJZ010000001.1"/>
</dbReference>
<dbReference type="GO" id="GO:0006799">
    <property type="term" value="P:polyphosphate biosynthetic process"/>
    <property type="evidence" value="ECO:0007669"/>
    <property type="project" value="UniProtKB-ARBA"/>
</dbReference>
<feature type="domain" description="VTC" evidence="1">
    <location>
        <begin position="10"/>
        <end position="225"/>
    </location>
</feature>
<name>A0AAE3LJC2_9FIRM</name>
<dbReference type="AlphaFoldDB" id="A0AAE3LJC2"/>